<dbReference type="Proteomes" id="UP001597108">
    <property type="component" value="Unassembled WGS sequence"/>
</dbReference>
<evidence type="ECO:0000313" key="2">
    <source>
        <dbReference type="EMBL" id="MFD0979278.1"/>
    </source>
</evidence>
<keyword evidence="3" id="KW-1185">Reference proteome</keyword>
<dbReference type="EMBL" id="JBHTJT010000007">
    <property type="protein sequence ID" value="MFD0979278.1"/>
    <property type="molecule type" value="Genomic_DNA"/>
</dbReference>
<proteinExistence type="predicted"/>
<reference evidence="3" key="1">
    <citation type="journal article" date="2019" name="Int. J. Syst. Evol. Microbiol.">
        <title>The Global Catalogue of Microorganisms (GCM) 10K type strain sequencing project: providing services to taxonomists for standard genome sequencing and annotation.</title>
        <authorList>
            <consortium name="The Broad Institute Genomics Platform"/>
            <consortium name="The Broad Institute Genome Sequencing Center for Infectious Disease"/>
            <person name="Wu L."/>
            <person name="Ma J."/>
        </authorList>
    </citation>
    <scope>NUCLEOTIDE SEQUENCE [LARGE SCALE GENOMIC DNA]</scope>
    <source>
        <strain evidence="3">CCUG 60524</strain>
    </source>
</reference>
<feature type="region of interest" description="Disordered" evidence="1">
    <location>
        <begin position="42"/>
        <end position="64"/>
    </location>
</feature>
<evidence type="ECO:0000313" key="3">
    <source>
        <dbReference type="Proteomes" id="UP001597108"/>
    </source>
</evidence>
<dbReference type="RefSeq" id="WP_386073611.1">
    <property type="nucleotide sequence ID" value="NZ_JBHTJT010000007.1"/>
</dbReference>
<gene>
    <name evidence="2" type="ORF">ACFQ2S_06380</name>
</gene>
<comment type="caution">
    <text evidence="2">The sequence shown here is derived from an EMBL/GenBank/DDBJ whole genome shotgun (WGS) entry which is preliminary data.</text>
</comment>
<protein>
    <submittedName>
        <fullName evidence="2">Uncharacterized protein</fullName>
    </submittedName>
</protein>
<accession>A0ABW3IPJ1</accession>
<sequence>MQEGIEASLRTVLDRMKARQDTEEGAGAFDHSVKKGLLILSKRKEDMSPDDLALQQSPPPARRQ</sequence>
<evidence type="ECO:0000256" key="1">
    <source>
        <dbReference type="SAM" id="MobiDB-lite"/>
    </source>
</evidence>
<organism evidence="2 3">
    <name type="scientific">Tropicimonas aquimaris</name>
    <dbReference type="NCBI Taxonomy" id="914152"/>
    <lineage>
        <taxon>Bacteria</taxon>
        <taxon>Pseudomonadati</taxon>
        <taxon>Pseudomonadota</taxon>
        <taxon>Alphaproteobacteria</taxon>
        <taxon>Rhodobacterales</taxon>
        <taxon>Roseobacteraceae</taxon>
        <taxon>Tropicimonas</taxon>
    </lineage>
</organism>
<name>A0ABW3IPJ1_9RHOB</name>